<protein>
    <submittedName>
        <fullName evidence="1">Uncharacterized protein</fullName>
    </submittedName>
</protein>
<reference evidence="1" key="1">
    <citation type="submission" date="2020-05" db="EMBL/GenBank/DDBJ databases">
        <title>Chitinophaga laudate sp. nov., isolated from a tropical peat swamp.</title>
        <authorList>
            <person name="Goh C.B.S."/>
            <person name="Lee M.S."/>
            <person name="Parimannan S."/>
            <person name="Pasbakhsh P."/>
            <person name="Yule C.M."/>
            <person name="Rajandas H."/>
            <person name="Loke S."/>
            <person name="Croft L."/>
            <person name="Tan J.B.L."/>
        </authorList>
    </citation>
    <scope>NUCLEOTIDE SEQUENCE</scope>
    <source>
        <strain evidence="1">Mgbs1</strain>
    </source>
</reference>
<sequence length="296" mass="33221">MKKHRLTFVAAALTIIIAACSKNDDTSTPGPDPDFAAPLFHTLAVNGVPTDSFEYKGGKLVKLWNREPGAVAYTQYYEFIYENNKASGYNVYILDGGNYRLQTKGTSQITGDKVKIYTEDYGPGGIKLKTDFSEALLNTSKQIIRAGSLDTIQVNDHAMGPHQIVRYQQYTYDQHTLKSIYTHYYRSDTKWSHASQNSWQSTLEHSNIRNNMYFLVAYDPVLKLFLSRHSVFLTGPTALTSYSISKDNGPAVTTTYTYTYNGNSQWTEMIINTPAMDGLPATTTKFTATYIPVTLN</sequence>
<accession>A0A433WHJ9</accession>
<gene>
    <name evidence="1" type="ORF">ECE50_027215</name>
</gene>
<evidence type="ECO:0000313" key="2">
    <source>
        <dbReference type="Proteomes" id="UP000281028"/>
    </source>
</evidence>
<dbReference type="Proteomes" id="UP000281028">
    <property type="component" value="Unassembled WGS sequence"/>
</dbReference>
<proteinExistence type="predicted"/>
<evidence type="ECO:0000313" key="1">
    <source>
        <dbReference type="EMBL" id="NSL90544.1"/>
    </source>
</evidence>
<comment type="caution">
    <text evidence="1">The sequence shown here is derived from an EMBL/GenBank/DDBJ whole genome shotgun (WGS) entry which is preliminary data.</text>
</comment>
<dbReference type="AlphaFoldDB" id="A0A433WHJ9"/>
<dbReference type="PROSITE" id="PS51257">
    <property type="entry name" value="PROKAR_LIPOPROTEIN"/>
    <property type="match status" value="1"/>
</dbReference>
<organism evidence="1 2">
    <name type="scientific">Chitinophaga solisilvae</name>
    <dbReference type="NCBI Taxonomy" id="1233460"/>
    <lineage>
        <taxon>Bacteria</taxon>
        <taxon>Pseudomonadati</taxon>
        <taxon>Bacteroidota</taxon>
        <taxon>Chitinophagia</taxon>
        <taxon>Chitinophagales</taxon>
        <taxon>Chitinophagaceae</taxon>
        <taxon>Chitinophaga</taxon>
    </lineage>
</organism>
<keyword evidence="2" id="KW-1185">Reference proteome</keyword>
<name>A0A433WHJ9_9BACT</name>
<dbReference type="EMBL" id="RIAR02000001">
    <property type="protein sequence ID" value="NSL90544.1"/>
    <property type="molecule type" value="Genomic_DNA"/>
</dbReference>